<reference evidence="3 4" key="1">
    <citation type="submission" date="2020-07" db="EMBL/GenBank/DDBJ databases">
        <title>Description of Limosilactobacillus balticus sp. nov., Limosilactobacillus agrestis sp. nov., Limosilactobacillus albertensis sp. nov., Limosilactobacillus rudii sp. nov., Limosilactobacillus fastidiosus sp. nov., five novel Limosilactobacillus species isolated from the vertebrate gastrointestinal tract, and proposal of 6 subspecies of Limosilactobacillus reuteri adapted to the gastrointestinal tract of specific vertebrate hosts.</title>
        <authorList>
            <person name="Li F."/>
            <person name="Cheng C."/>
            <person name="Zheng J."/>
            <person name="Quevedo R.M."/>
            <person name="Li J."/>
            <person name="Roos S."/>
            <person name="Gaenzle M.G."/>
            <person name="Walter J."/>
        </authorList>
    </citation>
    <scope>NUCLEOTIDE SEQUENCE [LARGE SCALE GENOMIC DNA]</scope>
    <source>
        <strain evidence="3 4">Lr3000</strain>
    </source>
</reference>
<keyword evidence="1" id="KW-0812">Transmembrane</keyword>
<keyword evidence="3" id="KW-0808">Transferase</keyword>
<evidence type="ECO:0000256" key="1">
    <source>
        <dbReference type="SAM" id="Phobius"/>
    </source>
</evidence>
<feature type="transmembrane region" description="Helical" evidence="1">
    <location>
        <begin position="36"/>
        <end position="54"/>
    </location>
</feature>
<dbReference type="Pfam" id="PF01757">
    <property type="entry name" value="Acyl_transf_3"/>
    <property type="match status" value="1"/>
</dbReference>
<accession>A0A839HBJ8</accession>
<comment type="caution">
    <text evidence="3">The sequence shown here is derived from an EMBL/GenBank/DDBJ whole genome shotgun (WGS) entry which is preliminary data.</text>
</comment>
<dbReference type="Proteomes" id="UP000547628">
    <property type="component" value="Unassembled WGS sequence"/>
</dbReference>
<feature type="transmembrane region" description="Helical" evidence="1">
    <location>
        <begin position="12"/>
        <end position="30"/>
    </location>
</feature>
<dbReference type="EMBL" id="JACIVD010000070">
    <property type="protein sequence ID" value="MBB1124299.1"/>
    <property type="molecule type" value="Genomic_DNA"/>
</dbReference>
<dbReference type="InterPro" id="IPR002656">
    <property type="entry name" value="Acyl_transf_3_dom"/>
</dbReference>
<dbReference type="GO" id="GO:0016747">
    <property type="term" value="F:acyltransferase activity, transferring groups other than amino-acyl groups"/>
    <property type="evidence" value="ECO:0007669"/>
    <property type="project" value="InterPro"/>
</dbReference>
<keyword evidence="3" id="KW-0012">Acyltransferase</keyword>
<sequence>MKINKRIQWVDIVKGIAILAMITGHSLTGVPGENLLTLLIYSFHMPIFFIMSGFTTKI</sequence>
<evidence type="ECO:0000313" key="4">
    <source>
        <dbReference type="Proteomes" id="UP000547628"/>
    </source>
</evidence>
<evidence type="ECO:0000259" key="2">
    <source>
        <dbReference type="Pfam" id="PF01757"/>
    </source>
</evidence>
<dbReference type="AlphaFoldDB" id="A0A839HBJ8"/>
<keyword evidence="1" id="KW-1133">Transmembrane helix</keyword>
<gene>
    <name evidence="3" type="ORF">H5S41_10085</name>
</gene>
<evidence type="ECO:0000313" key="3">
    <source>
        <dbReference type="EMBL" id="MBB1124299.1"/>
    </source>
</evidence>
<feature type="domain" description="Acyltransferase 3" evidence="2">
    <location>
        <begin position="7"/>
        <end position="55"/>
    </location>
</feature>
<organism evidence="3 4">
    <name type="scientific">Limosilactobacillus albertensis</name>
    <dbReference type="NCBI Taxonomy" id="2759752"/>
    <lineage>
        <taxon>Bacteria</taxon>
        <taxon>Bacillati</taxon>
        <taxon>Bacillota</taxon>
        <taxon>Bacilli</taxon>
        <taxon>Lactobacillales</taxon>
        <taxon>Lactobacillaceae</taxon>
        <taxon>Limosilactobacillus</taxon>
    </lineage>
</organism>
<keyword evidence="1" id="KW-0472">Membrane</keyword>
<dbReference type="RefSeq" id="WP_182603221.1">
    <property type="nucleotide sequence ID" value="NZ_JACIVD010000070.1"/>
</dbReference>
<name>A0A839HBJ8_9LACO</name>
<proteinExistence type="predicted"/>
<protein>
    <submittedName>
        <fullName evidence="3">Acyltransferase family protein</fullName>
    </submittedName>
</protein>